<dbReference type="AlphaFoldDB" id="A0A6M3LDZ5"/>
<protein>
    <submittedName>
        <fullName evidence="1">Uncharacterized protein</fullName>
    </submittedName>
</protein>
<organism evidence="1">
    <name type="scientific">viral metagenome</name>
    <dbReference type="NCBI Taxonomy" id="1070528"/>
    <lineage>
        <taxon>unclassified sequences</taxon>
        <taxon>metagenomes</taxon>
        <taxon>organismal metagenomes</taxon>
    </lineage>
</organism>
<gene>
    <name evidence="1" type="ORF">MM415B04396_0006</name>
</gene>
<sequence length="111" mass="12765">MRELNLINYSTKVKEIKDGKLLDKIEPYNVKEALIAILFMPGNNVTAREAFKRQILADKIEMSNGSILLEEAEWQKLVDAADKLNNVGRNDIEFLHRILDAPQIEVKKDEQ</sequence>
<dbReference type="EMBL" id="MT143112">
    <property type="protein sequence ID" value="QJA92980.1"/>
    <property type="molecule type" value="Genomic_DNA"/>
</dbReference>
<reference evidence="1" key="1">
    <citation type="submission" date="2020-03" db="EMBL/GenBank/DDBJ databases">
        <title>The deep terrestrial virosphere.</title>
        <authorList>
            <person name="Holmfeldt K."/>
            <person name="Nilsson E."/>
            <person name="Simone D."/>
            <person name="Lopez-Fernandez M."/>
            <person name="Wu X."/>
            <person name="de Brujin I."/>
            <person name="Lundin D."/>
            <person name="Andersson A."/>
            <person name="Bertilsson S."/>
            <person name="Dopson M."/>
        </authorList>
    </citation>
    <scope>NUCLEOTIDE SEQUENCE</scope>
    <source>
        <strain evidence="1">MM415B04396</strain>
    </source>
</reference>
<name>A0A6M3LDZ5_9ZZZZ</name>
<proteinExistence type="predicted"/>
<accession>A0A6M3LDZ5</accession>
<evidence type="ECO:0000313" key="1">
    <source>
        <dbReference type="EMBL" id="QJA92980.1"/>
    </source>
</evidence>